<reference evidence="2 3" key="1">
    <citation type="journal article" date="2019" name="Int. J. Syst. Evol. Microbiol.">
        <title>The Global Catalogue of Microorganisms (GCM) 10K type strain sequencing project: providing services to taxonomists for standard genome sequencing and annotation.</title>
        <authorList>
            <consortium name="The Broad Institute Genomics Platform"/>
            <consortium name="The Broad Institute Genome Sequencing Center for Infectious Disease"/>
            <person name="Wu L."/>
            <person name="Ma J."/>
        </authorList>
    </citation>
    <scope>NUCLEOTIDE SEQUENCE [LARGE SCALE GENOMIC DNA]</scope>
    <source>
        <strain evidence="2 3">JCM 6924</strain>
    </source>
</reference>
<protein>
    <submittedName>
        <fullName evidence="2">Uncharacterized protein</fullName>
    </submittedName>
</protein>
<dbReference type="EMBL" id="BAAATM010000003">
    <property type="protein sequence ID" value="GAA2521988.1"/>
    <property type="molecule type" value="Genomic_DNA"/>
</dbReference>
<keyword evidence="3" id="KW-1185">Reference proteome</keyword>
<organism evidence="2 3">
    <name type="scientific">Streptomyces levis</name>
    <dbReference type="NCBI Taxonomy" id="285566"/>
    <lineage>
        <taxon>Bacteria</taxon>
        <taxon>Bacillati</taxon>
        <taxon>Actinomycetota</taxon>
        <taxon>Actinomycetes</taxon>
        <taxon>Kitasatosporales</taxon>
        <taxon>Streptomycetaceae</taxon>
        <taxon>Streptomyces</taxon>
    </lineage>
</organism>
<comment type="caution">
    <text evidence="2">The sequence shown here is derived from an EMBL/GenBank/DDBJ whole genome shotgun (WGS) entry which is preliminary data.</text>
</comment>
<evidence type="ECO:0000313" key="3">
    <source>
        <dbReference type="Proteomes" id="UP001501095"/>
    </source>
</evidence>
<proteinExistence type="predicted"/>
<evidence type="ECO:0000256" key="1">
    <source>
        <dbReference type="SAM" id="MobiDB-lite"/>
    </source>
</evidence>
<feature type="compositionally biased region" description="Low complexity" evidence="1">
    <location>
        <begin position="44"/>
        <end position="59"/>
    </location>
</feature>
<sequence length="83" mass="8258">MGTEPDVTGSGRTGGLPHARPTSGRARLMRPARAGADDVEAEFTPAPDDPGTGGPLAAAQARPGRPATGRRHGRGGSCVPSSS</sequence>
<evidence type="ECO:0000313" key="2">
    <source>
        <dbReference type="EMBL" id="GAA2521988.1"/>
    </source>
</evidence>
<gene>
    <name evidence="2" type="ORF">GCM10010423_13520</name>
</gene>
<dbReference type="Proteomes" id="UP001501095">
    <property type="component" value="Unassembled WGS sequence"/>
</dbReference>
<name>A0ABN3NH50_9ACTN</name>
<feature type="region of interest" description="Disordered" evidence="1">
    <location>
        <begin position="1"/>
        <end position="83"/>
    </location>
</feature>
<accession>A0ABN3NH50</accession>